<dbReference type="Proteomes" id="UP000663671">
    <property type="component" value="Chromosome 1"/>
</dbReference>
<dbReference type="VEuPathDB" id="FungiDB:I7I51_01757"/>
<proteinExistence type="predicted"/>
<reference evidence="2" key="1">
    <citation type="submission" date="2021-01" db="EMBL/GenBank/DDBJ databases">
        <title>Chromosome-level genome assembly of a human fungal pathogen reveals clustering of transcriptionally co-regulated genes.</title>
        <authorList>
            <person name="Voorhies M."/>
            <person name="Cohen S."/>
            <person name="Shea T.P."/>
            <person name="Petrus S."/>
            <person name="Munoz J.F."/>
            <person name="Poplawski S."/>
            <person name="Goldman W.E."/>
            <person name="Michael T."/>
            <person name="Cuomo C.A."/>
            <person name="Sil A."/>
            <person name="Beyhan S."/>
        </authorList>
    </citation>
    <scope>NUCLEOTIDE SEQUENCE</scope>
    <source>
        <strain evidence="2">WU24</strain>
    </source>
</reference>
<organism evidence="2 3">
    <name type="scientific">Ajellomyces capsulatus</name>
    <name type="common">Darling's disease fungus</name>
    <name type="synonym">Histoplasma capsulatum</name>
    <dbReference type="NCBI Taxonomy" id="5037"/>
    <lineage>
        <taxon>Eukaryota</taxon>
        <taxon>Fungi</taxon>
        <taxon>Dikarya</taxon>
        <taxon>Ascomycota</taxon>
        <taxon>Pezizomycotina</taxon>
        <taxon>Eurotiomycetes</taxon>
        <taxon>Eurotiomycetidae</taxon>
        <taxon>Onygenales</taxon>
        <taxon>Ajellomycetaceae</taxon>
        <taxon>Histoplasma</taxon>
    </lineage>
</organism>
<evidence type="ECO:0000256" key="1">
    <source>
        <dbReference type="SAM" id="MobiDB-lite"/>
    </source>
</evidence>
<feature type="compositionally biased region" description="Basic residues" evidence="1">
    <location>
        <begin position="87"/>
        <end position="105"/>
    </location>
</feature>
<gene>
    <name evidence="2" type="ORF">I7I51_01757</name>
</gene>
<feature type="region of interest" description="Disordered" evidence="1">
    <location>
        <begin position="81"/>
        <end position="113"/>
    </location>
</feature>
<dbReference type="AlphaFoldDB" id="A0A8A1MDW1"/>
<protein>
    <submittedName>
        <fullName evidence="2">Uncharacterized protein</fullName>
    </submittedName>
</protein>
<evidence type="ECO:0000313" key="2">
    <source>
        <dbReference type="EMBL" id="QSS64686.1"/>
    </source>
</evidence>
<feature type="region of interest" description="Disordered" evidence="1">
    <location>
        <begin position="1"/>
        <end position="22"/>
    </location>
</feature>
<accession>A0A8A1MDW1</accession>
<dbReference type="EMBL" id="CP069114">
    <property type="protein sequence ID" value="QSS64686.1"/>
    <property type="molecule type" value="Genomic_DNA"/>
</dbReference>
<sequence length="113" mass="12975">MTTTQVATRKKRRSGSFREQRRERCWLAPTATEQRGVDELIEEILGLRVSWRISWRISWPGPGKQDAGVGPGETCATILCEQEGEKARRRKKRERKRPRAARGKTGKIPESTE</sequence>
<evidence type="ECO:0000313" key="3">
    <source>
        <dbReference type="Proteomes" id="UP000663671"/>
    </source>
</evidence>
<name>A0A8A1MDW1_AJECA</name>